<dbReference type="InterPro" id="IPR050155">
    <property type="entry name" value="HAD-like_hydrolase_sf"/>
</dbReference>
<sequence>MAIRAAILDWDGTTFNSWPQALRVIRKIFAQFDYQNDTKKETEIRRQWGYAAAEAFRSVLPEIDYELLRTAWVTKIQIAGDTETLNMVSGGQEALRELKRLDLKLTLLTNRKAKHLASNLPKSIDLTEFFSIVQTYHDYERNDQLFIDHPCHITCQHPKPDRRAYRPTLEQLKKDFGINTHEILAVDDSLVGLAVANANNMRFVGVLTGAINTKARWMRWAKERGLTITPEQIIPSIKYLPEWIEQYDK</sequence>
<dbReference type="Gene3D" id="1.10.150.240">
    <property type="entry name" value="Putative phosphatase, domain 2"/>
    <property type="match status" value="1"/>
</dbReference>
<dbReference type="SFLD" id="SFLDS00003">
    <property type="entry name" value="Haloacid_Dehalogenase"/>
    <property type="match status" value="1"/>
</dbReference>
<comment type="caution">
    <text evidence="1">The sequence shown here is derived from an EMBL/GenBank/DDBJ whole genome shotgun (WGS) entry which is preliminary data.</text>
</comment>
<dbReference type="InterPro" id="IPR036412">
    <property type="entry name" value="HAD-like_sf"/>
</dbReference>
<dbReference type="SFLD" id="SFLDG01129">
    <property type="entry name" value="C1.5:_HAD__Beta-PGM__Phosphata"/>
    <property type="match status" value="1"/>
</dbReference>
<reference evidence="1 2" key="1">
    <citation type="journal article" date="2016" name="Nat. Commun.">
        <title>Thousands of microbial genomes shed light on interconnected biogeochemical processes in an aquifer system.</title>
        <authorList>
            <person name="Anantharaman K."/>
            <person name="Brown C.T."/>
            <person name="Hug L.A."/>
            <person name="Sharon I."/>
            <person name="Castelle C.J."/>
            <person name="Probst A.J."/>
            <person name="Thomas B.C."/>
            <person name="Singh A."/>
            <person name="Wilkins M.J."/>
            <person name="Karaoz U."/>
            <person name="Brodie E.L."/>
            <person name="Williams K.H."/>
            <person name="Hubbard S.S."/>
            <person name="Banfield J.F."/>
        </authorList>
    </citation>
    <scope>NUCLEOTIDE SEQUENCE [LARGE SCALE GENOMIC DNA]</scope>
</reference>
<dbReference type="GO" id="GO:0006281">
    <property type="term" value="P:DNA repair"/>
    <property type="evidence" value="ECO:0007669"/>
    <property type="project" value="TreeGrafter"/>
</dbReference>
<dbReference type="Pfam" id="PF00702">
    <property type="entry name" value="Hydrolase"/>
    <property type="match status" value="1"/>
</dbReference>
<proteinExistence type="predicted"/>
<dbReference type="EMBL" id="MHSW01000018">
    <property type="protein sequence ID" value="OHA51812.1"/>
    <property type="molecule type" value="Genomic_DNA"/>
</dbReference>
<dbReference type="InterPro" id="IPR023198">
    <property type="entry name" value="PGP-like_dom2"/>
</dbReference>
<dbReference type="Gene3D" id="3.40.50.1000">
    <property type="entry name" value="HAD superfamily/HAD-like"/>
    <property type="match status" value="1"/>
</dbReference>
<dbReference type="PANTHER" id="PTHR43434:SF1">
    <property type="entry name" value="PHOSPHOGLYCOLATE PHOSPHATASE"/>
    <property type="match status" value="1"/>
</dbReference>
<organism evidence="1 2">
    <name type="scientific">Candidatus Terrybacteria bacterium RIFCSPLOWO2_01_FULL_40_23</name>
    <dbReference type="NCBI Taxonomy" id="1802366"/>
    <lineage>
        <taxon>Bacteria</taxon>
        <taxon>Candidatus Terryibacteriota</taxon>
    </lineage>
</organism>
<dbReference type="GO" id="GO:0008967">
    <property type="term" value="F:phosphoglycolate phosphatase activity"/>
    <property type="evidence" value="ECO:0007669"/>
    <property type="project" value="TreeGrafter"/>
</dbReference>
<dbReference type="AlphaFoldDB" id="A0A1G2PW55"/>
<gene>
    <name evidence="1" type="ORF">A3A97_00060</name>
</gene>
<dbReference type="SUPFAM" id="SSF56784">
    <property type="entry name" value="HAD-like"/>
    <property type="match status" value="1"/>
</dbReference>
<dbReference type="Proteomes" id="UP000176951">
    <property type="component" value="Unassembled WGS sequence"/>
</dbReference>
<evidence type="ECO:0008006" key="3">
    <source>
        <dbReference type="Google" id="ProtNLM"/>
    </source>
</evidence>
<dbReference type="GO" id="GO:0005829">
    <property type="term" value="C:cytosol"/>
    <property type="evidence" value="ECO:0007669"/>
    <property type="project" value="TreeGrafter"/>
</dbReference>
<evidence type="ECO:0000313" key="1">
    <source>
        <dbReference type="EMBL" id="OHA51812.1"/>
    </source>
</evidence>
<name>A0A1G2PW55_9BACT</name>
<dbReference type="PANTHER" id="PTHR43434">
    <property type="entry name" value="PHOSPHOGLYCOLATE PHOSPHATASE"/>
    <property type="match status" value="1"/>
</dbReference>
<accession>A0A1G2PW55</accession>
<evidence type="ECO:0000313" key="2">
    <source>
        <dbReference type="Proteomes" id="UP000176951"/>
    </source>
</evidence>
<protein>
    <recommendedName>
        <fullName evidence="3">HAD family hydrolase</fullName>
    </recommendedName>
</protein>
<dbReference type="InterPro" id="IPR023214">
    <property type="entry name" value="HAD_sf"/>
</dbReference>